<gene>
    <name evidence="2" type="ORF">ANCDUO_03658</name>
</gene>
<dbReference type="Gene3D" id="3.60.10.10">
    <property type="entry name" value="Endonuclease/exonuclease/phosphatase"/>
    <property type="match status" value="1"/>
</dbReference>
<name>A0A0C2DTA8_9BILA</name>
<evidence type="ECO:0000313" key="3">
    <source>
        <dbReference type="Proteomes" id="UP000054047"/>
    </source>
</evidence>
<keyword evidence="3" id="KW-1185">Reference proteome</keyword>
<dbReference type="EMBL" id="KN727301">
    <property type="protein sequence ID" value="KIH66022.1"/>
    <property type="molecule type" value="Genomic_DNA"/>
</dbReference>
<evidence type="ECO:0000313" key="2">
    <source>
        <dbReference type="EMBL" id="KIH66022.1"/>
    </source>
</evidence>
<dbReference type="InterPro" id="IPR036691">
    <property type="entry name" value="Endo/exonu/phosph_ase_sf"/>
</dbReference>
<dbReference type="AlphaFoldDB" id="A0A0C2DTA8"/>
<feature type="region of interest" description="Disordered" evidence="1">
    <location>
        <begin position="246"/>
        <end position="269"/>
    </location>
</feature>
<sequence length="269" mass="30581">MQARKIRYDIIGPTETRRYLPQNATVDTGEELFFGTCDSRGGGGVGVLVNMNLAMNIDSFEQLTTRFGRLRLRRCGSMPAVSIFVAYAPTSSYDEEETEDLEKFYREDHTFYKKWSPKPVINWGLFTSLAGFWEDAVVDNIDEEYDRLVQHLRDSAKKAEGSRATKRRLSYETLELIRKRGAARAAGNYQLTSELEKRCKEAIKEDLKERRTADENAVGVVERSIERVMVGMTRLTQVRTGIRSSTLHQQSKIRDAAAHAKLSKIGPDT</sequence>
<protein>
    <submittedName>
        <fullName evidence="2">Uncharacterized protein</fullName>
    </submittedName>
</protein>
<reference evidence="2 3" key="1">
    <citation type="submission" date="2013-12" db="EMBL/GenBank/DDBJ databases">
        <title>Draft genome of the parsitic nematode Ancylostoma duodenale.</title>
        <authorList>
            <person name="Mitreva M."/>
        </authorList>
    </citation>
    <scope>NUCLEOTIDE SEQUENCE [LARGE SCALE GENOMIC DNA]</scope>
    <source>
        <strain evidence="2 3">Zhejiang</strain>
    </source>
</reference>
<accession>A0A0C2DTA8</accession>
<dbReference type="Proteomes" id="UP000054047">
    <property type="component" value="Unassembled WGS sequence"/>
</dbReference>
<evidence type="ECO:0000256" key="1">
    <source>
        <dbReference type="SAM" id="MobiDB-lite"/>
    </source>
</evidence>
<organism evidence="2 3">
    <name type="scientific">Ancylostoma duodenale</name>
    <dbReference type="NCBI Taxonomy" id="51022"/>
    <lineage>
        <taxon>Eukaryota</taxon>
        <taxon>Metazoa</taxon>
        <taxon>Ecdysozoa</taxon>
        <taxon>Nematoda</taxon>
        <taxon>Chromadorea</taxon>
        <taxon>Rhabditida</taxon>
        <taxon>Rhabditina</taxon>
        <taxon>Rhabditomorpha</taxon>
        <taxon>Strongyloidea</taxon>
        <taxon>Ancylostomatidae</taxon>
        <taxon>Ancylostomatinae</taxon>
        <taxon>Ancylostoma</taxon>
    </lineage>
</organism>
<proteinExistence type="predicted"/>